<gene>
    <name evidence="2" type="ORF">J0H45_04835</name>
</gene>
<protein>
    <submittedName>
        <fullName evidence="2">HNH endonuclease</fullName>
    </submittedName>
</protein>
<dbReference type="Proteomes" id="UP000664815">
    <property type="component" value="Unassembled WGS sequence"/>
</dbReference>
<reference evidence="2" key="1">
    <citation type="submission" date="2021-02" db="EMBL/GenBank/DDBJ databases">
        <title>Thiocyanate and organic carbon inputs drive convergent selection for specific autotrophic Afipia and Thiobacillus strains within complex microbiomes.</title>
        <authorList>
            <person name="Huddy R.J."/>
            <person name="Sachdeva R."/>
            <person name="Kadzinga F."/>
            <person name="Kantor R.S."/>
            <person name="Harrison S.T.L."/>
            <person name="Banfield J.F."/>
        </authorList>
    </citation>
    <scope>NUCLEOTIDE SEQUENCE</scope>
    <source>
        <strain evidence="2">SCN18_10_11_15_R1_P_69_7</strain>
    </source>
</reference>
<dbReference type="AlphaFoldDB" id="A0A9D8PU73"/>
<dbReference type="SMART" id="SM00507">
    <property type="entry name" value="HNHc"/>
    <property type="match status" value="1"/>
</dbReference>
<evidence type="ECO:0000313" key="3">
    <source>
        <dbReference type="Proteomes" id="UP000664815"/>
    </source>
</evidence>
<dbReference type="RefSeq" id="WP_273081256.1">
    <property type="nucleotide sequence ID" value="NZ_JAFKME010000004.1"/>
</dbReference>
<evidence type="ECO:0000259" key="1">
    <source>
        <dbReference type="SMART" id="SM00507"/>
    </source>
</evidence>
<feature type="domain" description="HNH nuclease" evidence="1">
    <location>
        <begin position="25"/>
        <end position="79"/>
    </location>
</feature>
<evidence type="ECO:0000313" key="2">
    <source>
        <dbReference type="EMBL" id="MBN8798670.1"/>
    </source>
</evidence>
<dbReference type="InterPro" id="IPR003615">
    <property type="entry name" value="HNH_nuc"/>
</dbReference>
<accession>A0A9D8PU73</accession>
<keyword evidence="2" id="KW-0540">Nuclease</keyword>
<keyword evidence="2" id="KW-0378">Hydrolase</keyword>
<dbReference type="GO" id="GO:0004519">
    <property type="term" value="F:endonuclease activity"/>
    <property type="evidence" value="ECO:0007669"/>
    <property type="project" value="UniProtKB-KW"/>
</dbReference>
<name>A0A9D8PU73_9GAMM</name>
<organism evidence="2 3">
    <name type="scientific">Stenotrophomonas nitritireducens</name>
    <dbReference type="NCBI Taxonomy" id="83617"/>
    <lineage>
        <taxon>Bacteria</taxon>
        <taxon>Pseudomonadati</taxon>
        <taxon>Pseudomonadota</taxon>
        <taxon>Gammaproteobacteria</taxon>
        <taxon>Lysobacterales</taxon>
        <taxon>Lysobacteraceae</taxon>
        <taxon>Stenotrophomonas</taxon>
    </lineage>
</organism>
<dbReference type="EMBL" id="JAFKMG010000434">
    <property type="protein sequence ID" value="MBN8798670.1"/>
    <property type="molecule type" value="Genomic_DNA"/>
</dbReference>
<proteinExistence type="predicted"/>
<dbReference type="CDD" id="cd00085">
    <property type="entry name" value="HNHc"/>
    <property type="match status" value="1"/>
</dbReference>
<keyword evidence="2" id="KW-0255">Endonuclease</keyword>
<sequence length="107" mass="11700">MAGKGLAGNRQAKRALPTNSRAWRRLRETILIRDMYRCQEKACGVLLVGKGQAHVDHEDGNPNNNDPSNLRTLCIGCHSRKTAREDGGFGNAESVVVGCDADGWPIR</sequence>
<comment type="caution">
    <text evidence="2">The sequence shown here is derived from an EMBL/GenBank/DDBJ whole genome shotgun (WGS) entry which is preliminary data.</text>
</comment>
<dbReference type="Gene3D" id="1.10.30.50">
    <property type="match status" value="1"/>
</dbReference>